<dbReference type="Pfam" id="PF11735">
    <property type="entry name" value="CAP59_mtransfer"/>
    <property type="match status" value="1"/>
</dbReference>
<accession>A0AAD7GS82</accession>
<dbReference type="AlphaFoldDB" id="A0AAD7GS82"/>
<feature type="transmembrane region" description="Helical" evidence="2">
    <location>
        <begin position="193"/>
        <end position="211"/>
    </location>
</feature>
<dbReference type="PANTHER" id="PTHR34144">
    <property type="entry name" value="CHROMOSOME 8, WHOLE GENOME SHOTGUN SEQUENCE"/>
    <property type="match status" value="1"/>
</dbReference>
<keyword evidence="2" id="KW-1133">Transmembrane helix</keyword>
<evidence type="ECO:0000313" key="3">
    <source>
        <dbReference type="EMBL" id="KAJ7704132.1"/>
    </source>
</evidence>
<name>A0AAD7GS82_9AGAR</name>
<keyword evidence="2" id="KW-0472">Membrane</keyword>
<dbReference type="InterPro" id="IPR021047">
    <property type="entry name" value="Mannosyltransferase_CMT1"/>
</dbReference>
<evidence type="ECO:0000256" key="1">
    <source>
        <dbReference type="SAM" id="MobiDB-lite"/>
    </source>
</evidence>
<dbReference type="Proteomes" id="UP001215598">
    <property type="component" value="Unassembled WGS sequence"/>
</dbReference>
<protein>
    <recommendedName>
        <fullName evidence="5">Glycosyltransferase family 69 protein</fullName>
    </recommendedName>
</protein>
<evidence type="ECO:0000256" key="2">
    <source>
        <dbReference type="SAM" id="Phobius"/>
    </source>
</evidence>
<sequence>MITASFPSTRSVPPSPSALNFRGLLTASLGHARPRSVTSLVHHFLTPEPRCPTSSRSRPPTTFEAIAAHEAKLVTPLLAYLTAQNKSRADCASWAPTPRSQSRPGSRRARSSWWETASRGAWARSRYLTSGIGIRWGHFYDYRVGAGSFPALSASPRRSDVLVNYGDFCGHPPRILLIYIPLNMRAWPKRRRVPFGLCAAWCAFMLLAPTYPTSGRSSYMNPRIPLPELPGAGLNETAEVYFIEANLYDYGAHLPHWTKQLVQLIKHLGLENTKEVLREFEGQLGRAGVRNRVVLDTDDRRGGAGCGMGTSACKEIWPYFSYDDETVDKLRREEPVEVATCWNGIAIFDADWFLPTLPGPPTIPRGEALRFRADTYCAESECFRLSYDMHLRTAPKRPRIDVNPQVNVAYTPHNWLYYGRLKHLSLTRPWRVVWEDWIAHRLFCAAAISRCTSPTLLLADKDEHGDRNGQRDTFRIECWCPLATTSEAHAATLPVLGGASGVSAGSECTRGSRCVHGQLRVRPQHVHRPYNTKTTTARGDITRPPQAPRKTASSKHHADTPHDSTPNNPTPSQKASDFLQIS</sequence>
<reference evidence="3" key="1">
    <citation type="submission" date="2023-03" db="EMBL/GenBank/DDBJ databases">
        <title>Massive genome expansion in bonnet fungi (Mycena s.s.) driven by repeated elements and novel gene families across ecological guilds.</title>
        <authorList>
            <consortium name="Lawrence Berkeley National Laboratory"/>
            <person name="Harder C.B."/>
            <person name="Miyauchi S."/>
            <person name="Viragh M."/>
            <person name="Kuo A."/>
            <person name="Thoen E."/>
            <person name="Andreopoulos B."/>
            <person name="Lu D."/>
            <person name="Skrede I."/>
            <person name="Drula E."/>
            <person name="Henrissat B."/>
            <person name="Morin E."/>
            <person name="Kohler A."/>
            <person name="Barry K."/>
            <person name="LaButti K."/>
            <person name="Morin E."/>
            <person name="Salamov A."/>
            <person name="Lipzen A."/>
            <person name="Mereny Z."/>
            <person name="Hegedus B."/>
            <person name="Baldrian P."/>
            <person name="Stursova M."/>
            <person name="Weitz H."/>
            <person name="Taylor A."/>
            <person name="Grigoriev I.V."/>
            <person name="Nagy L.G."/>
            <person name="Martin F."/>
            <person name="Kauserud H."/>
        </authorList>
    </citation>
    <scope>NUCLEOTIDE SEQUENCE</scope>
    <source>
        <strain evidence="3">CBHHK182m</strain>
    </source>
</reference>
<organism evidence="3 4">
    <name type="scientific">Mycena metata</name>
    <dbReference type="NCBI Taxonomy" id="1033252"/>
    <lineage>
        <taxon>Eukaryota</taxon>
        <taxon>Fungi</taxon>
        <taxon>Dikarya</taxon>
        <taxon>Basidiomycota</taxon>
        <taxon>Agaricomycotina</taxon>
        <taxon>Agaricomycetes</taxon>
        <taxon>Agaricomycetidae</taxon>
        <taxon>Agaricales</taxon>
        <taxon>Marasmiineae</taxon>
        <taxon>Mycenaceae</taxon>
        <taxon>Mycena</taxon>
    </lineage>
</organism>
<dbReference type="PANTHER" id="PTHR34144:SF7">
    <property type="entry name" value="EXPORT PROTEIN (CAP59), PUTATIVE (AFU_ORTHOLOGUE AFUA_7G05020)-RELATED"/>
    <property type="match status" value="1"/>
</dbReference>
<gene>
    <name evidence="3" type="ORF">B0H16DRAFT_1747756</name>
</gene>
<dbReference type="EMBL" id="JARKIB010000493">
    <property type="protein sequence ID" value="KAJ7704132.1"/>
    <property type="molecule type" value="Genomic_DNA"/>
</dbReference>
<feature type="compositionally biased region" description="Polar residues" evidence="1">
    <location>
        <begin position="563"/>
        <end position="582"/>
    </location>
</feature>
<evidence type="ECO:0000313" key="4">
    <source>
        <dbReference type="Proteomes" id="UP001215598"/>
    </source>
</evidence>
<keyword evidence="2" id="KW-0812">Transmembrane</keyword>
<keyword evidence="4" id="KW-1185">Reference proteome</keyword>
<feature type="region of interest" description="Disordered" evidence="1">
    <location>
        <begin position="91"/>
        <end position="111"/>
    </location>
</feature>
<comment type="caution">
    <text evidence="3">The sequence shown here is derived from an EMBL/GenBank/DDBJ whole genome shotgun (WGS) entry which is preliminary data.</text>
</comment>
<proteinExistence type="predicted"/>
<feature type="region of interest" description="Disordered" evidence="1">
    <location>
        <begin position="519"/>
        <end position="582"/>
    </location>
</feature>
<evidence type="ECO:0008006" key="5">
    <source>
        <dbReference type="Google" id="ProtNLM"/>
    </source>
</evidence>